<evidence type="ECO:0000256" key="1">
    <source>
        <dbReference type="SAM" id="MobiDB-lite"/>
    </source>
</evidence>
<protein>
    <submittedName>
        <fullName evidence="2">Uncharacterized protein</fullName>
    </submittedName>
</protein>
<dbReference type="AlphaFoldDB" id="A0A3P6AT75"/>
<reference evidence="2" key="1">
    <citation type="submission" date="2018-11" db="EMBL/GenBank/DDBJ databases">
        <authorList>
            <consortium name="Genoscope - CEA"/>
            <person name="William W."/>
        </authorList>
    </citation>
    <scope>NUCLEOTIDE SEQUENCE</scope>
</reference>
<accession>A0A3P6AT75</accession>
<gene>
    <name evidence="2" type="ORF">BOLC3T19364H</name>
</gene>
<dbReference type="EMBL" id="LR031872">
    <property type="protein sequence ID" value="VDC97086.1"/>
    <property type="molecule type" value="Genomic_DNA"/>
</dbReference>
<proteinExistence type="predicted"/>
<evidence type="ECO:0000313" key="2">
    <source>
        <dbReference type="EMBL" id="VDC97086.1"/>
    </source>
</evidence>
<feature type="region of interest" description="Disordered" evidence="1">
    <location>
        <begin position="1"/>
        <end position="34"/>
    </location>
</feature>
<sequence length="74" mass="8445">MSSRRVNSRESERVRGRNGSVGAERIHSGDVSEALTEVLRKDTRLPHGGSWELERSEWLGWARPSSEEGEGYRY</sequence>
<name>A0A3P6AT75_BRAOL</name>
<organism evidence="2">
    <name type="scientific">Brassica oleracea</name>
    <name type="common">Wild cabbage</name>
    <dbReference type="NCBI Taxonomy" id="3712"/>
    <lineage>
        <taxon>Eukaryota</taxon>
        <taxon>Viridiplantae</taxon>
        <taxon>Streptophyta</taxon>
        <taxon>Embryophyta</taxon>
        <taxon>Tracheophyta</taxon>
        <taxon>Spermatophyta</taxon>
        <taxon>Magnoliopsida</taxon>
        <taxon>eudicotyledons</taxon>
        <taxon>Gunneridae</taxon>
        <taxon>Pentapetalae</taxon>
        <taxon>rosids</taxon>
        <taxon>malvids</taxon>
        <taxon>Brassicales</taxon>
        <taxon>Brassicaceae</taxon>
        <taxon>Brassiceae</taxon>
        <taxon>Brassica</taxon>
    </lineage>
</organism>